<name>C9ZU13_TRYB9</name>
<dbReference type="RefSeq" id="XP_011775178.1">
    <property type="nucleotide sequence ID" value="XM_011776876.1"/>
</dbReference>
<protein>
    <submittedName>
        <fullName evidence="1">Uncharacterized protein</fullName>
    </submittedName>
</protein>
<evidence type="ECO:0000313" key="1">
    <source>
        <dbReference type="EMBL" id="CBH12899.1"/>
    </source>
</evidence>
<evidence type="ECO:0000313" key="2">
    <source>
        <dbReference type="Proteomes" id="UP000002316"/>
    </source>
</evidence>
<gene>
    <name evidence="1" type="ORF">TbgDal_VII7770</name>
</gene>
<dbReference type="AlphaFoldDB" id="C9ZU13"/>
<reference evidence="2" key="1">
    <citation type="journal article" date="2010" name="PLoS Negl. Trop. Dis.">
        <title>The genome sequence of Trypanosoma brucei gambiense, causative agent of chronic human african trypanosomiasis.</title>
        <authorList>
            <person name="Jackson A.P."/>
            <person name="Sanders M."/>
            <person name="Berry A."/>
            <person name="McQuillan J."/>
            <person name="Aslett M.A."/>
            <person name="Quail M.A."/>
            <person name="Chukualim B."/>
            <person name="Capewell P."/>
            <person name="MacLeod A."/>
            <person name="Melville S.E."/>
            <person name="Gibson W."/>
            <person name="Barry J.D."/>
            <person name="Berriman M."/>
            <person name="Hertz-Fowler C."/>
        </authorList>
    </citation>
    <scope>NUCLEOTIDE SEQUENCE [LARGE SCALE GENOMIC DNA]</scope>
    <source>
        <strain evidence="2">MHOM/CI/86/DAL972</strain>
    </source>
</reference>
<dbReference type="EMBL" id="FN554970">
    <property type="protein sequence ID" value="CBH12899.1"/>
    <property type="molecule type" value="Genomic_DNA"/>
</dbReference>
<dbReference type="Proteomes" id="UP000002316">
    <property type="component" value="Chromosome 7"/>
</dbReference>
<dbReference type="KEGG" id="tbg:TbgDal_VII7770"/>
<accession>C9ZU13</accession>
<organism evidence="1 2">
    <name type="scientific">Trypanosoma brucei gambiense (strain MHOM/CI/86/DAL972)</name>
    <dbReference type="NCBI Taxonomy" id="679716"/>
    <lineage>
        <taxon>Eukaryota</taxon>
        <taxon>Discoba</taxon>
        <taxon>Euglenozoa</taxon>
        <taxon>Kinetoplastea</taxon>
        <taxon>Metakinetoplastina</taxon>
        <taxon>Trypanosomatida</taxon>
        <taxon>Trypanosomatidae</taxon>
        <taxon>Trypanosoma</taxon>
    </lineage>
</organism>
<proteinExistence type="predicted"/>
<sequence>MTLVLKCRAKKRARWGSKKKKKLRLHFATSSASHCPFFKKIFLEEKSVKGGERINGRGRCIFVRRASHTHTHVNLAHKWEKNFKWMTDMCATFGSKIITSK</sequence>
<dbReference type="GeneID" id="23863080"/>